<keyword evidence="2" id="KW-0449">Lipoprotein</keyword>
<dbReference type="PROSITE" id="PS51257">
    <property type="entry name" value="PROKAR_LIPOPROTEIN"/>
    <property type="match status" value="1"/>
</dbReference>
<evidence type="ECO:0000313" key="2">
    <source>
        <dbReference type="EMBL" id="EAU01111.1"/>
    </source>
</evidence>
<accession>A7GWG3</accession>
<sequence>MKNNVRNIFLAAFVAMFFSACAEPKIYDYSALLQSKPKSILVLMPTNETTEINASPAVLANAVRPLAEAGYYVFSPALVNDTFKRNGIYEADEIAKISLAKIRQIFDADAVLYMHVTRYGTNYAVVSSSTVVSVSASLIDARTGTKLWEGSASASDDQNSGNGGGLLGMLITAALNQIANTVADKSYDLSVSADAYLFATGCNECILYGPYSPKYGQDPQLAK</sequence>
<dbReference type="KEGG" id="ccv:CCV52592_0882"/>
<dbReference type="HOGENOM" id="CLU_097432_1_0_7"/>
<feature type="signal peptide" evidence="1">
    <location>
        <begin position="1"/>
        <end position="22"/>
    </location>
</feature>
<reference evidence="2" key="1">
    <citation type="submission" date="2016-07" db="EMBL/GenBank/DDBJ databases">
        <title>Comparative genomics of the Campylobacter concisus group.</title>
        <authorList>
            <person name="Miller W.G."/>
            <person name="Yee E."/>
            <person name="Chapman M.H."/>
            <person name="Huynh S."/>
            <person name="Bono J.L."/>
            <person name="On S.L.W."/>
            <person name="StLeger J."/>
            <person name="Foster G."/>
            <person name="Parker C.T."/>
        </authorList>
    </citation>
    <scope>NUCLEOTIDE SEQUENCE</scope>
    <source>
        <strain evidence="2">525.92</strain>
    </source>
</reference>
<dbReference type="OrthoDB" id="1014694at2"/>
<keyword evidence="1" id="KW-0732">Signal</keyword>
<proteinExistence type="predicted"/>
<dbReference type="EMBL" id="CP000767">
    <property type="protein sequence ID" value="EAU01111.1"/>
    <property type="molecule type" value="Genomic_DNA"/>
</dbReference>
<name>A7GWG3_CAMC5</name>
<evidence type="ECO:0000256" key="1">
    <source>
        <dbReference type="SAM" id="SignalP"/>
    </source>
</evidence>
<feature type="chain" id="PRO_5002709030" evidence="1">
    <location>
        <begin position="23"/>
        <end position="223"/>
    </location>
</feature>
<keyword evidence="3" id="KW-1185">Reference proteome</keyword>
<protein>
    <submittedName>
        <fullName evidence="2">Lipoprotein (DUF799 domain)</fullName>
    </submittedName>
</protein>
<dbReference type="STRING" id="360105.CCV52592_0882"/>
<evidence type="ECO:0000313" key="3">
    <source>
        <dbReference type="Proteomes" id="UP000006380"/>
    </source>
</evidence>
<organism evidence="2 3">
    <name type="scientific">Campylobacter curvus (strain 525.92)</name>
    <dbReference type="NCBI Taxonomy" id="360105"/>
    <lineage>
        <taxon>Bacteria</taxon>
        <taxon>Pseudomonadati</taxon>
        <taxon>Campylobacterota</taxon>
        <taxon>Epsilonproteobacteria</taxon>
        <taxon>Campylobacterales</taxon>
        <taxon>Campylobacteraceae</taxon>
        <taxon>Campylobacter</taxon>
    </lineage>
</organism>
<dbReference type="InterPro" id="IPR008517">
    <property type="entry name" value="GNA1162-like"/>
</dbReference>
<dbReference type="Gene3D" id="3.40.50.10610">
    <property type="entry name" value="ABC-type transport auxiliary lipoprotein component"/>
    <property type="match status" value="1"/>
</dbReference>
<dbReference type="RefSeq" id="WP_009650699.1">
    <property type="nucleotide sequence ID" value="NC_009715.2"/>
</dbReference>
<gene>
    <name evidence="2" type="ORF">CCV52592_0882</name>
</gene>
<dbReference type="Pfam" id="PF05643">
    <property type="entry name" value="GNA1162-like"/>
    <property type="match status" value="1"/>
</dbReference>
<dbReference type="AlphaFoldDB" id="A7GWG3"/>
<dbReference type="Proteomes" id="UP000006380">
    <property type="component" value="Chromosome"/>
</dbReference>